<keyword evidence="3 5" id="KW-1133">Transmembrane helix</keyword>
<sequence length="263" mass="28059">MELLGYFCLFFVGLVLGILGSGGSILAVPILVYLFSLDVVLASAYSLFIVGISSLVGSVLKYKAQLVNMKAGLIFGIPSILSIFLMRKWMVPALPEMIMQMGNFKLTKNTFILSIFAFLLIFASLNMILGKPLNSTTNGKASVIPLVVFGLLSGLVTGLVGVGGGFLIIPVLGFITKLPLKTAIGTTLLIVASNSLIGFIGDLLNYSIHWDFLLLITGLAVSGIYVGSRFSVDLPALSLQRSFGWFTLTIGAVIVIKEFIIPG</sequence>
<feature type="transmembrane region" description="Helical" evidence="5">
    <location>
        <begin position="212"/>
        <end position="230"/>
    </location>
</feature>
<evidence type="ECO:0000313" key="7">
    <source>
        <dbReference type="Proteomes" id="UP000649799"/>
    </source>
</evidence>
<dbReference type="PANTHER" id="PTHR43701">
    <property type="entry name" value="MEMBRANE TRANSPORTER PROTEIN MJ0441-RELATED"/>
    <property type="match status" value="1"/>
</dbReference>
<keyword evidence="2 5" id="KW-0812">Transmembrane</keyword>
<accession>A0ABX0HFB8</accession>
<reference evidence="6 7" key="1">
    <citation type="submission" date="2020-03" db="EMBL/GenBank/DDBJ databases">
        <title>Cyclobacterium plantarum sp. nov., a marine bacterium isolated from a coastal-marine wetland.</title>
        <authorList>
            <person name="Sanchez-Porro C."/>
            <person name="Ventosa A."/>
            <person name="Amoozegar M."/>
        </authorList>
    </citation>
    <scope>NUCLEOTIDE SEQUENCE [LARGE SCALE GENOMIC DNA]</scope>
    <source>
        <strain evidence="6 7">GBPx2</strain>
    </source>
</reference>
<comment type="subcellular location">
    <subcellularLocation>
        <location evidence="5">Cell membrane</location>
        <topology evidence="5">Multi-pass membrane protein</topology>
    </subcellularLocation>
    <subcellularLocation>
        <location evidence="1">Membrane</location>
        <topology evidence="1">Multi-pass membrane protein</topology>
    </subcellularLocation>
</comment>
<gene>
    <name evidence="6" type="ORF">G9Q97_18115</name>
</gene>
<dbReference type="PANTHER" id="PTHR43701:SF2">
    <property type="entry name" value="MEMBRANE TRANSPORTER PROTEIN YJNA-RELATED"/>
    <property type="match status" value="1"/>
</dbReference>
<proteinExistence type="inferred from homology"/>
<dbReference type="Pfam" id="PF01925">
    <property type="entry name" value="TauE"/>
    <property type="match status" value="1"/>
</dbReference>
<dbReference type="EMBL" id="JAANYN010000008">
    <property type="protein sequence ID" value="NHE58730.1"/>
    <property type="molecule type" value="Genomic_DNA"/>
</dbReference>
<feature type="transmembrane region" description="Helical" evidence="5">
    <location>
        <begin position="141"/>
        <end position="172"/>
    </location>
</feature>
<organism evidence="6 7">
    <name type="scientific">Cyclobacterium plantarum</name>
    <dbReference type="NCBI Taxonomy" id="2716263"/>
    <lineage>
        <taxon>Bacteria</taxon>
        <taxon>Pseudomonadati</taxon>
        <taxon>Bacteroidota</taxon>
        <taxon>Cytophagia</taxon>
        <taxon>Cytophagales</taxon>
        <taxon>Cyclobacteriaceae</taxon>
        <taxon>Cyclobacterium</taxon>
    </lineage>
</organism>
<evidence type="ECO:0000256" key="4">
    <source>
        <dbReference type="ARBA" id="ARBA00023136"/>
    </source>
</evidence>
<feature type="transmembrane region" description="Helical" evidence="5">
    <location>
        <begin position="242"/>
        <end position="260"/>
    </location>
</feature>
<feature type="transmembrane region" description="Helical" evidence="5">
    <location>
        <begin position="110"/>
        <end position="129"/>
    </location>
</feature>
<feature type="transmembrane region" description="Helical" evidence="5">
    <location>
        <begin position="7"/>
        <end position="34"/>
    </location>
</feature>
<feature type="transmembrane region" description="Helical" evidence="5">
    <location>
        <begin position="178"/>
        <end position="200"/>
    </location>
</feature>
<name>A0ABX0HFB8_9BACT</name>
<keyword evidence="7" id="KW-1185">Reference proteome</keyword>
<dbReference type="Proteomes" id="UP000649799">
    <property type="component" value="Unassembled WGS sequence"/>
</dbReference>
<evidence type="ECO:0000256" key="5">
    <source>
        <dbReference type="RuleBase" id="RU363041"/>
    </source>
</evidence>
<dbReference type="InterPro" id="IPR051598">
    <property type="entry name" value="TSUP/Inactive_protease-like"/>
</dbReference>
<evidence type="ECO:0000256" key="2">
    <source>
        <dbReference type="ARBA" id="ARBA00022692"/>
    </source>
</evidence>
<comment type="similarity">
    <text evidence="5">Belongs to the 4-toluene sulfonate uptake permease (TSUP) (TC 2.A.102) family.</text>
</comment>
<protein>
    <recommendedName>
        <fullName evidence="5">Probable membrane transporter protein</fullName>
    </recommendedName>
</protein>
<keyword evidence="4 5" id="KW-0472">Membrane</keyword>
<dbReference type="InterPro" id="IPR002781">
    <property type="entry name" value="TM_pro_TauE-like"/>
</dbReference>
<evidence type="ECO:0000313" key="6">
    <source>
        <dbReference type="EMBL" id="NHE58730.1"/>
    </source>
</evidence>
<feature type="transmembrane region" description="Helical" evidence="5">
    <location>
        <begin position="72"/>
        <end position="90"/>
    </location>
</feature>
<dbReference type="RefSeq" id="WP_166149392.1">
    <property type="nucleotide sequence ID" value="NZ_JAANYN010000008.1"/>
</dbReference>
<keyword evidence="5" id="KW-1003">Cell membrane</keyword>
<comment type="caution">
    <text evidence="6">The sequence shown here is derived from an EMBL/GenBank/DDBJ whole genome shotgun (WGS) entry which is preliminary data.</text>
</comment>
<feature type="transmembrane region" description="Helical" evidence="5">
    <location>
        <begin position="40"/>
        <end position="60"/>
    </location>
</feature>
<evidence type="ECO:0000256" key="1">
    <source>
        <dbReference type="ARBA" id="ARBA00004141"/>
    </source>
</evidence>
<evidence type="ECO:0000256" key="3">
    <source>
        <dbReference type="ARBA" id="ARBA00022989"/>
    </source>
</evidence>